<proteinExistence type="inferred from homology"/>
<evidence type="ECO:0000256" key="1">
    <source>
        <dbReference type="ARBA" id="ARBA00007068"/>
    </source>
</evidence>
<dbReference type="PANTHER" id="PTHR36512:SF3">
    <property type="entry name" value="BLR5678 PROTEIN"/>
    <property type="match status" value="1"/>
</dbReference>
<name>A0ABR9Y7G5_9PROT</name>
<comment type="similarity">
    <text evidence="1">Belongs to the peptidase S58 family.</text>
</comment>
<reference evidence="2" key="2">
    <citation type="submission" date="2020-11" db="EMBL/GenBank/DDBJ databases">
        <title>Description of novel Gluconobacter species.</title>
        <authorList>
            <person name="Cleenwerck I."/>
            <person name="Cnockaert M."/>
            <person name="Borremans W."/>
            <person name="Wieme A.D."/>
            <person name="De Vuyst L."/>
            <person name="Vandamme P."/>
        </authorList>
    </citation>
    <scope>NUCLEOTIDE SEQUENCE</scope>
    <source>
        <strain evidence="2">LMG 31484</strain>
    </source>
</reference>
<dbReference type="CDD" id="cd02252">
    <property type="entry name" value="nylC_like"/>
    <property type="match status" value="1"/>
</dbReference>
<reference evidence="2" key="1">
    <citation type="submission" date="2020-04" db="EMBL/GenBank/DDBJ databases">
        <authorList>
            <person name="Sombolestani A."/>
        </authorList>
    </citation>
    <scope>NUCLEOTIDE SEQUENCE</scope>
    <source>
        <strain evidence="2">LMG 31484</strain>
    </source>
</reference>
<dbReference type="RefSeq" id="WP_194260443.1">
    <property type="nucleotide sequence ID" value="NZ_JABCQG010000016.1"/>
</dbReference>
<dbReference type="Proteomes" id="UP000623107">
    <property type="component" value="Unassembled WGS sequence"/>
</dbReference>
<keyword evidence="3" id="KW-1185">Reference proteome</keyword>
<dbReference type="InterPro" id="IPR005321">
    <property type="entry name" value="Peptidase_S58_DmpA"/>
</dbReference>
<dbReference type="Gene3D" id="3.60.70.12">
    <property type="entry name" value="L-amino peptidase D-ALA esterase/amidase"/>
    <property type="match status" value="1"/>
</dbReference>
<accession>A0ABR9Y7G5</accession>
<protein>
    <submittedName>
        <fullName evidence="2">P1 family peptidase</fullName>
    </submittedName>
</protein>
<sequence>MTSLNLLTDIPGIRVGHCQDLTLRTGVTAVLFDRPVIASGSFPGGAPALRESALLEPENMIGHIHAVVLSGGSTYGLDATTGVQAWLREQFDNVPLPPGTIRVPIVVQASLYDLPQGGQTTWDRYSPYAELGYQAATSARSGAFALGTAGAGTGATTATLRGGLGSASAITPAGHRVAALVAVNAVGTATIGDGPHFWSAPFEQGDEFGGLGMPAHLSAEDLRLRSKWASVTGTTIGLIATDATLTKTQAKRLSILAQDGVARGVFPAHLPLDGDAMIGVSTCEKPAPLGQEWTEILHAATQVTARAIARGVYEASPLPGGAAFPTWHERFGSKDTS</sequence>
<comment type="caution">
    <text evidence="2">The sequence shown here is derived from an EMBL/GenBank/DDBJ whole genome shotgun (WGS) entry which is preliminary data.</text>
</comment>
<dbReference type="SUPFAM" id="SSF56266">
    <property type="entry name" value="DmpA/ArgJ-like"/>
    <property type="match status" value="1"/>
</dbReference>
<gene>
    <name evidence="2" type="ORF">HKD24_11725</name>
</gene>
<evidence type="ECO:0000313" key="3">
    <source>
        <dbReference type="Proteomes" id="UP000623107"/>
    </source>
</evidence>
<dbReference type="PANTHER" id="PTHR36512">
    <property type="entry name" value="D-AMINOPEPTIDASE"/>
    <property type="match status" value="1"/>
</dbReference>
<evidence type="ECO:0000313" key="2">
    <source>
        <dbReference type="EMBL" id="MBF0859881.1"/>
    </source>
</evidence>
<dbReference type="Pfam" id="PF03576">
    <property type="entry name" value="Peptidase_S58"/>
    <property type="match status" value="1"/>
</dbReference>
<dbReference type="InterPro" id="IPR016117">
    <property type="entry name" value="ArgJ-like_dom_sf"/>
</dbReference>
<dbReference type="EMBL" id="JABCQG010000016">
    <property type="protein sequence ID" value="MBF0859881.1"/>
    <property type="molecule type" value="Genomic_DNA"/>
</dbReference>
<organism evidence="2 3">
    <name type="scientific">Gluconobacter vitians</name>
    <dbReference type="NCBI Taxonomy" id="2728102"/>
    <lineage>
        <taxon>Bacteria</taxon>
        <taxon>Pseudomonadati</taxon>
        <taxon>Pseudomonadota</taxon>
        <taxon>Alphaproteobacteria</taxon>
        <taxon>Acetobacterales</taxon>
        <taxon>Acetobacteraceae</taxon>
        <taxon>Gluconobacter</taxon>
    </lineage>
</organism>